<dbReference type="AlphaFoldDB" id="A0A934R5X5"/>
<reference evidence="1" key="1">
    <citation type="submission" date="2021-01" db="EMBL/GenBank/DDBJ databases">
        <title>Modified the classification status of verrucomicrobia.</title>
        <authorList>
            <person name="Feng X."/>
        </authorList>
    </citation>
    <scope>NUCLEOTIDE SEQUENCE</scope>
    <source>
        <strain evidence="1">JCM 18052</strain>
    </source>
</reference>
<comment type="caution">
    <text evidence="1">The sequence shown here is derived from an EMBL/GenBank/DDBJ whole genome shotgun (WGS) entry which is preliminary data.</text>
</comment>
<proteinExistence type="predicted"/>
<dbReference type="EMBL" id="JAENIK010000009">
    <property type="protein sequence ID" value="MBK1815749.1"/>
    <property type="molecule type" value="Genomic_DNA"/>
</dbReference>
<organism evidence="1 2">
    <name type="scientific">Luteolibacter yonseiensis</name>
    <dbReference type="NCBI Taxonomy" id="1144680"/>
    <lineage>
        <taxon>Bacteria</taxon>
        <taxon>Pseudomonadati</taxon>
        <taxon>Verrucomicrobiota</taxon>
        <taxon>Verrucomicrobiia</taxon>
        <taxon>Verrucomicrobiales</taxon>
        <taxon>Verrucomicrobiaceae</taxon>
        <taxon>Luteolibacter</taxon>
    </lineage>
</organism>
<evidence type="ECO:0000313" key="2">
    <source>
        <dbReference type="Proteomes" id="UP000600139"/>
    </source>
</evidence>
<evidence type="ECO:0000313" key="1">
    <source>
        <dbReference type="EMBL" id="MBK1815749.1"/>
    </source>
</evidence>
<accession>A0A934R5X5</accession>
<name>A0A934R5X5_9BACT</name>
<keyword evidence="2" id="KW-1185">Reference proteome</keyword>
<dbReference type="RefSeq" id="WP_200350706.1">
    <property type="nucleotide sequence ID" value="NZ_BAABHZ010000008.1"/>
</dbReference>
<sequence>MQKLAPIPSVAELRGLSPREISTRVLAATPEEYKEVVGAQLDASSLHSHQLGLPRLLGELRVYRQTSEIHSFLNRDKVSPAQFGKQGIRGKRESSPRWQWAATTAIIVATVFGAAGYQNSLADRAQQDQTASITAKIVRQSDRIADIVHQEAIADRKSNSWRVPTKVHLQMLPAGTYQMMETNPTGERRWVTVELVVERPQWLPLPGSK</sequence>
<dbReference type="Proteomes" id="UP000600139">
    <property type="component" value="Unassembled WGS sequence"/>
</dbReference>
<protein>
    <submittedName>
        <fullName evidence="1">Uncharacterized protein</fullName>
    </submittedName>
</protein>
<gene>
    <name evidence="1" type="ORF">JIN84_08980</name>
</gene>